<feature type="compositionally biased region" description="Basic residues" evidence="1">
    <location>
        <begin position="601"/>
        <end position="612"/>
    </location>
</feature>
<keyword evidence="3" id="KW-1185">Reference proteome</keyword>
<proteinExistence type="predicted"/>
<feature type="region of interest" description="Disordered" evidence="1">
    <location>
        <begin position="19"/>
        <end position="59"/>
    </location>
</feature>
<evidence type="ECO:0000256" key="1">
    <source>
        <dbReference type="SAM" id="MobiDB-lite"/>
    </source>
</evidence>
<dbReference type="Gene3D" id="1.25.40.10">
    <property type="entry name" value="Tetratricopeptide repeat domain"/>
    <property type="match status" value="1"/>
</dbReference>
<feature type="compositionally biased region" description="Polar residues" evidence="1">
    <location>
        <begin position="441"/>
        <end position="455"/>
    </location>
</feature>
<dbReference type="InterPro" id="IPR011990">
    <property type="entry name" value="TPR-like_helical_dom_sf"/>
</dbReference>
<feature type="region of interest" description="Disordered" evidence="1">
    <location>
        <begin position="1036"/>
        <end position="1102"/>
    </location>
</feature>
<gene>
    <name evidence="2" type="ORF">CXG81DRAFT_17589</name>
</gene>
<feature type="region of interest" description="Disordered" evidence="1">
    <location>
        <begin position="298"/>
        <end position="319"/>
    </location>
</feature>
<reference evidence="3" key="1">
    <citation type="journal article" date="2018" name="Nat. Microbiol.">
        <title>Leveraging single-cell genomics to expand the fungal tree of life.</title>
        <authorList>
            <person name="Ahrendt S.R."/>
            <person name="Quandt C.A."/>
            <person name="Ciobanu D."/>
            <person name="Clum A."/>
            <person name="Salamov A."/>
            <person name="Andreopoulos B."/>
            <person name="Cheng J.F."/>
            <person name="Woyke T."/>
            <person name="Pelin A."/>
            <person name="Henrissat B."/>
            <person name="Reynolds N.K."/>
            <person name="Benny G.L."/>
            <person name="Smith M.E."/>
            <person name="James T.Y."/>
            <person name="Grigoriev I.V."/>
        </authorList>
    </citation>
    <scope>NUCLEOTIDE SEQUENCE [LARGE SCALE GENOMIC DNA]</scope>
    <source>
        <strain evidence="3">ATCC 52028</strain>
    </source>
</reference>
<sequence length="1123" mass="120538">MQGGSSAYHSGWHHDAHYASSGRFPPRGSSVIPTQAHRAHGQRSGSGAAAMANESASNAPSPTYTVGEAWQTAVSAFQACNIAEAHLHFSVLNSSHPSVAFNLALVEANLGNYSRALTWIADCPVDTGMGPVLLFQRASFYFALKQYDRSAVEFCNVLERMGESRSMNFARFGLYWILQRRDVHFNRALCFWQMGQRTALHAALDSAASFSEDPAEGEAIHNSKSVGLAGSTPYSIPPGTCMVLQPTHWDPNVVIRRPTAPRGPDGAKLASAAPVLPEQLFSPVFTATQSAVKLSPLMTPQETGLPTPSVSPDRAQNSSGSLVAHSVSFTSAMPTTSLSLSPSLADLSFSNIVDAQGSTANANINAMVTPNLAAPPSANKTPSATGEEPGSPRESTVLSRFTVSAYHQHPDDAMALPRPVSPSAVPSRSTVADRALPTHPQRMSTAQTESTTWSSMTSDSATRHSIVQYEGQAHLFDAPTSLADTLSTPPLVAPARGRHPEPRGASPAPSSYHVVHKSSYVTARQAGGEHCDMGKRMVTASSTIPALQASPAPPLPASPAPLPSGGGRQSVERGRQPVAAPRGNRMQERCRSVGRAIFGRSRSRGSSKRARSQTRSNDLLDAGLVGDAPRGPLAPWESPNRSPSSEAPKDFVSPTMSASPAVVRPTRAEERSSRSLKIKRWASPSRASRSPDRKPRSASAKRSDSVKRSGSVRRSQSVRCSEDATRLGSTTANGSKPRGTGVMRSGNVKRSDSVKRTGSVKRAGSVWRRFLDATRSSNHPLTDRMGIEMYTILKGLGLQEFPIWCDPADARYLDATGPPPTFEAVLYLRHPLTPSILSHLATLPHDDANELVASLPWSRRRALIKDMALWILDPDPDVMLCQVFPIYPHASLKEGPVQAIVPHPGAYDVPRRTLQLAVHPRLPPLFLAADPGDGPLIAWHDALAATWREVEAEWARNHAFNCPCHPNHAASKPTFPIDCTCCLPGSVDAEVASRPDHRMALAHRAAALNGHRPAPQQGPVAPARRHFMPQEYLALEQQPPSLLGAGETRGSDSRRGATKSPYADTPPLKAAMPEEVTANQSLASASQAAQAARRTYRRPSTDTVVIRTDRPLSVRPLPVVPPY</sequence>
<feature type="compositionally biased region" description="Low complexity" evidence="1">
    <location>
        <begin position="1078"/>
        <end position="1092"/>
    </location>
</feature>
<protein>
    <submittedName>
        <fullName evidence="2">Uncharacterized protein</fullName>
    </submittedName>
</protein>
<feature type="compositionally biased region" description="Low complexity" evidence="1">
    <location>
        <begin position="45"/>
        <end position="59"/>
    </location>
</feature>
<feature type="compositionally biased region" description="Low complexity" evidence="1">
    <location>
        <begin position="708"/>
        <end position="719"/>
    </location>
</feature>
<dbReference type="SUPFAM" id="SSF48452">
    <property type="entry name" value="TPR-like"/>
    <property type="match status" value="1"/>
</dbReference>
<dbReference type="STRING" id="1555241.A0A4P9XBN3"/>
<dbReference type="Proteomes" id="UP000274922">
    <property type="component" value="Unassembled WGS sequence"/>
</dbReference>
<feature type="region of interest" description="Disordered" evidence="1">
    <location>
        <begin position="411"/>
        <end position="455"/>
    </location>
</feature>
<dbReference type="EMBL" id="ML014135">
    <property type="protein sequence ID" value="RKP02792.1"/>
    <property type="molecule type" value="Genomic_DNA"/>
</dbReference>
<name>A0A4P9XBN3_9FUNG</name>
<feature type="region of interest" description="Disordered" evidence="1">
    <location>
        <begin position="547"/>
        <end position="758"/>
    </location>
</feature>
<accession>A0A4P9XBN3</accession>
<feature type="compositionally biased region" description="Pro residues" evidence="1">
    <location>
        <begin position="551"/>
        <end position="562"/>
    </location>
</feature>
<feature type="region of interest" description="Disordered" evidence="1">
    <location>
        <begin position="371"/>
        <end position="395"/>
    </location>
</feature>
<evidence type="ECO:0000313" key="3">
    <source>
        <dbReference type="Proteomes" id="UP000274922"/>
    </source>
</evidence>
<dbReference type="OrthoDB" id="9450131at2759"/>
<organism evidence="2 3">
    <name type="scientific">Caulochytrium protostelioides</name>
    <dbReference type="NCBI Taxonomy" id="1555241"/>
    <lineage>
        <taxon>Eukaryota</taxon>
        <taxon>Fungi</taxon>
        <taxon>Fungi incertae sedis</taxon>
        <taxon>Chytridiomycota</taxon>
        <taxon>Chytridiomycota incertae sedis</taxon>
        <taxon>Chytridiomycetes</taxon>
        <taxon>Caulochytriales</taxon>
        <taxon>Caulochytriaceae</taxon>
        <taxon>Caulochytrium</taxon>
    </lineage>
</organism>
<feature type="compositionally biased region" description="Low complexity" evidence="1">
    <location>
        <begin position="417"/>
        <end position="429"/>
    </location>
</feature>
<feature type="compositionally biased region" description="Basic and acidic residues" evidence="1">
    <location>
        <begin position="689"/>
        <end position="707"/>
    </location>
</feature>
<evidence type="ECO:0000313" key="2">
    <source>
        <dbReference type="EMBL" id="RKP02792.1"/>
    </source>
</evidence>
<dbReference type="AlphaFoldDB" id="A0A4P9XBN3"/>